<dbReference type="GO" id="GO:0003700">
    <property type="term" value="F:DNA-binding transcription factor activity"/>
    <property type="evidence" value="ECO:0007669"/>
    <property type="project" value="TreeGrafter"/>
</dbReference>
<keyword evidence="8" id="KW-1185">Reference proteome</keyword>
<protein>
    <submittedName>
        <fullName evidence="7">TetR family transcriptional regulator</fullName>
    </submittedName>
</protein>
<evidence type="ECO:0000259" key="6">
    <source>
        <dbReference type="PROSITE" id="PS50977"/>
    </source>
</evidence>
<evidence type="ECO:0000256" key="4">
    <source>
        <dbReference type="PROSITE-ProRule" id="PRU00335"/>
    </source>
</evidence>
<dbReference type="InterPro" id="IPR050109">
    <property type="entry name" value="HTH-type_TetR-like_transc_reg"/>
</dbReference>
<evidence type="ECO:0000256" key="3">
    <source>
        <dbReference type="ARBA" id="ARBA00023163"/>
    </source>
</evidence>
<dbReference type="Pfam" id="PF17754">
    <property type="entry name" value="TetR_C_14"/>
    <property type="match status" value="1"/>
</dbReference>
<feature type="domain" description="HTH tetR-type" evidence="6">
    <location>
        <begin position="29"/>
        <end position="89"/>
    </location>
</feature>
<dbReference type="PRINTS" id="PR00455">
    <property type="entry name" value="HTHTETR"/>
</dbReference>
<dbReference type="STRING" id="1210089.GCA_001613165_01099"/>
<keyword evidence="2 4" id="KW-0238">DNA-binding</keyword>
<name>A0A370H5B5_9NOCA</name>
<evidence type="ECO:0000256" key="2">
    <source>
        <dbReference type="ARBA" id="ARBA00023125"/>
    </source>
</evidence>
<dbReference type="PROSITE" id="PS50977">
    <property type="entry name" value="HTH_TETR_2"/>
    <property type="match status" value="1"/>
</dbReference>
<dbReference type="PANTHER" id="PTHR30055">
    <property type="entry name" value="HTH-TYPE TRANSCRIPTIONAL REGULATOR RUTR"/>
    <property type="match status" value="1"/>
</dbReference>
<dbReference type="PANTHER" id="PTHR30055:SF234">
    <property type="entry name" value="HTH-TYPE TRANSCRIPTIONAL REGULATOR BETI"/>
    <property type="match status" value="1"/>
</dbReference>
<proteinExistence type="predicted"/>
<dbReference type="SUPFAM" id="SSF46689">
    <property type="entry name" value="Homeodomain-like"/>
    <property type="match status" value="1"/>
</dbReference>
<dbReference type="Gene3D" id="1.10.357.10">
    <property type="entry name" value="Tetracycline Repressor, domain 2"/>
    <property type="match status" value="1"/>
</dbReference>
<dbReference type="InterPro" id="IPR001647">
    <property type="entry name" value="HTH_TetR"/>
</dbReference>
<dbReference type="Proteomes" id="UP000255355">
    <property type="component" value="Unassembled WGS sequence"/>
</dbReference>
<evidence type="ECO:0000313" key="8">
    <source>
        <dbReference type="Proteomes" id="UP000255355"/>
    </source>
</evidence>
<dbReference type="AlphaFoldDB" id="A0A370H5B5"/>
<dbReference type="Gene3D" id="1.10.10.60">
    <property type="entry name" value="Homeodomain-like"/>
    <property type="match status" value="1"/>
</dbReference>
<keyword evidence="1" id="KW-0805">Transcription regulation</keyword>
<dbReference type="GO" id="GO:0000976">
    <property type="term" value="F:transcription cis-regulatory region binding"/>
    <property type="evidence" value="ECO:0007669"/>
    <property type="project" value="TreeGrafter"/>
</dbReference>
<dbReference type="Pfam" id="PF00440">
    <property type="entry name" value="TetR_N"/>
    <property type="match status" value="1"/>
</dbReference>
<evidence type="ECO:0000313" key="7">
    <source>
        <dbReference type="EMBL" id="RDI51580.1"/>
    </source>
</evidence>
<dbReference type="InterPro" id="IPR009057">
    <property type="entry name" value="Homeodomain-like_sf"/>
</dbReference>
<comment type="caution">
    <text evidence="7">The sequence shown here is derived from an EMBL/GenBank/DDBJ whole genome shotgun (WGS) entry which is preliminary data.</text>
</comment>
<gene>
    <name evidence="7" type="ORF">DFR68_10463</name>
</gene>
<organism evidence="7 8">
    <name type="scientific">Nocardia mexicana</name>
    <dbReference type="NCBI Taxonomy" id="279262"/>
    <lineage>
        <taxon>Bacteria</taxon>
        <taxon>Bacillati</taxon>
        <taxon>Actinomycetota</taxon>
        <taxon>Actinomycetes</taxon>
        <taxon>Mycobacteriales</taxon>
        <taxon>Nocardiaceae</taxon>
        <taxon>Nocardia</taxon>
    </lineage>
</organism>
<sequence>MRENLGMSADSKAVAEAPPRAGLRERKKERTRRTIRTEAFRLFREHGYNETTVEQIADAAEVSPSTFFRYFPSKEELVLADDVDPVMIEALERQPKELSILEAFRDATLETFSSLSDEDFAFEQQRTALIRSVPELRGALARELERNVQLVSEMTAARTGRSPDDIEVRAFAGALTGAALAALLDRDPFDRETIMRVIDFLADGMPLPPLEKPETIE</sequence>
<keyword evidence="3" id="KW-0804">Transcription</keyword>
<dbReference type="InterPro" id="IPR041347">
    <property type="entry name" value="MftR_C"/>
</dbReference>
<accession>A0A370H5B5</accession>
<evidence type="ECO:0000256" key="1">
    <source>
        <dbReference type="ARBA" id="ARBA00023015"/>
    </source>
</evidence>
<reference evidence="7 8" key="1">
    <citation type="submission" date="2018-07" db="EMBL/GenBank/DDBJ databases">
        <title>Genomic Encyclopedia of Type Strains, Phase IV (KMG-IV): sequencing the most valuable type-strain genomes for metagenomic binning, comparative biology and taxonomic classification.</title>
        <authorList>
            <person name="Goeker M."/>
        </authorList>
    </citation>
    <scope>NUCLEOTIDE SEQUENCE [LARGE SCALE GENOMIC DNA]</scope>
    <source>
        <strain evidence="7 8">DSM 44952</strain>
    </source>
</reference>
<feature type="region of interest" description="Disordered" evidence="5">
    <location>
        <begin position="1"/>
        <end position="29"/>
    </location>
</feature>
<evidence type="ECO:0000256" key="5">
    <source>
        <dbReference type="SAM" id="MobiDB-lite"/>
    </source>
</evidence>
<feature type="DNA-binding region" description="H-T-H motif" evidence="4">
    <location>
        <begin position="52"/>
        <end position="71"/>
    </location>
</feature>
<dbReference type="EMBL" id="QQAZ01000004">
    <property type="protein sequence ID" value="RDI51580.1"/>
    <property type="molecule type" value="Genomic_DNA"/>
</dbReference>